<dbReference type="EMBL" id="FPAU01000008">
    <property type="protein sequence ID" value="SFU17009.1"/>
    <property type="molecule type" value="Genomic_DNA"/>
</dbReference>
<dbReference type="GO" id="GO:1990228">
    <property type="term" value="C:sulfurtransferase complex"/>
    <property type="evidence" value="ECO:0007669"/>
    <property type="project" value="TreeGrafter"/>
</dbReference>
<proteinExistence type="inferred from homology"/>
<dbReference type="PANTHER" id="PTHR37526">
    <property type="entry name" value="PROTEIN TUSB"/>
    <property type="match status" value="1"/>
</dbReference>
<dbReference type="InterPro" id="IPR023526">
    <property type="entry name" value="Sulphur_relay_TusB"/>
</dbReference>
<evidence type="ECO:0000256" key="2">
    <source>
        <dbReference type="ARBA" id="ARBA00022694"/>
    </source>
</evidence>
<dbReference type="AlphaFoldDB" id="A0A1I7DZB1"/>
<name>A0A1I7DZB1_9ENTR</name>
<evidence type="ECO:0000313" key="5">
    <source>
        <dbReference type="Proteomes" id="UP000199187"/>
    </source>
</evidence>
<dbReference type="PANTHER" id="PTHR37526:SF1">
    <property type="entry name" value="PROTEIN TUSB"/>
    <property type="match status" value="1"/>
</dbReference>
<dbReference type="InterPro" id="IPR027396">
    <property type="entry name" value="DsrEFH-like"/>
</dbReference>
<keyword evidence="2 3" id="KW-0819">tRNA processing</keyword>
<dbReference type="NCBIfam" id="NF010035">
    <property type="entry name" value="PRK13510.1"/>
    <property type="match status" value="1"/>
</dbReference>
<dbReference type="RefSeq" id="WP_090125564.1">
    <property type="nucleotide sequence ID" value="NZ_CP045300.1"/>
</dbReference>
<dbReference type="Proteomes" id="UP000199187">
    <property type="component" value="Unassembled WGS sequence"/>
</dbReference>
<dbReference type="OrthoDB" id="9795117at2"/>
<accession>A0A1I7DZB1</accession>
<dbReference type="HAMAP" id="MF_01564">
    <property type="entry name" value="Thiourid_synth_B"/>
    <property type="match status" value="1"/>
</dbReference>
<keyword evidence="5" id="KW-1185">Reference proteome</keyword>
<gene>
    <name evidence="3" type="primary">tusB</name>
    <name evidence="4" type="ORF">SAMN05192562_1085</name>
</gene>
<evidence type="ECO:0000256" key="1">
    <source>
        <dbReference type="ARBA" id="ARBA00022490"/>
    </source>
</evidence>
<dbReference type="InterPro" id="IPR007215">
    <property type="entry name" value="Sulphur_relay_TusB/DsrH"/>
</dbReference>
<comment type="function">
    <text evidence="3">Part of a sulfur-relay system required for 2-thiolation of 5-methylaminomethyl-2-thiouridine (mnm(5)s(2)U) at tRNA wobble positions.</text>
</comment>
<evidence type="ECO:0000256" key="3">
    <source>
        <dbReference type="HAMAP-Rule" id="MF_01564"/>
    </source>
</evidence>
<organism evidence="4 5">
    <name type="scientific">Kosakonia arachidis</name>
    <dbReference type="NCBI Taxonomy" id="551989"/>
    <lineage>
        <taxon>Bacteria</taxon>
        <taxon>Pseudomonadati</taxon>
        <taxon>Pseudomonadota</taxon>
        <taxon>Gammaproteobacteria</taxon>
        <taxon>Enterobacterales</taxon>
        <taxon>Enterobacteriaceae</taxon>
        <taxon>Kosakonia</taxon>
    </lineage>
</organism>
<comment type="subcellular location">
    <subcellularLocation>
        <location evidence="3">Cytoplasm</location>
    </subcellularLocation>
</comment>
<evidence type="ECO:0000313" key="4">
    <source>
        <dbReference type="EMBL" id="SFU17009.1"/>
    </source>
</evidence>
<dbReference type="Gene3D" id="3.40.1260.10">
    <property type="entry name" value="DsrEFH-like"/>
    <property type="match status" value="1"/>
</dbReference>
<comment type="similarity">
    <text evidence="3">Belongs to the DsrH/TusB family.</text>
</comment>
<protein>
    <recommendedName>
        <fullName evidence="3">Protein TusB</fullName>
    </recommendedName>
    <alternativeName>
        <fullName evidence="3">tRNA 2-thiouridine synthesizing protein B</fullName>
    </alternativeName>
</protein>
<comment type="subunit">
    <text evidence="3">Heterohexamer, formed by a dimer of trimers. The hexameric TusBCD complex contains 2 copies each of TusB, TusC and TusD. The TusBCD complex interacts with TusE.</text>
</comment>
<dbReference type="GO" id="GO:0002143">
    <property type="term" value="P:tRNA wobble position uridine thiolation"/>
    <property type="evidence" value="ECO:0007669"/>
    <property type="project" value="InterPro"/>
</dbReference>
<reference evidence="5" key="1">
    <citation type="submission" date="2016-10" db="EMBL/GenBank/DDBJ databases">
        <authorList>
            <person name="Varghese N."/>
            <person name="Submissions S."/>
        </authorList>
    </citation>
    <scope>NUCLEOTIDE SEQUENCE [LARGE SCALE GENOMIC DNA]</scope>
    <source>
        <strain evidence="5">Ah-143</strain>
    </source>
</reference>
<dbReference type="NCBIfam" id="TIGR03011">
    <property type="entry name" value="sulf_tusB_dsrH"/>
    <property type="match status" value="1"/>
</dbReference>
<dbReference type="Pfam" id="PF04077">
    <property type="entry name" value="DsrH"/>
    <property type="match status" value="1"/>
</dbReference>
<keyword evidence="1 3" id="KW-0963">Cytoplasm</keyword>
<dbReference type="SUPFAM" id="SSF75169">
    <property type="entry name" value="DsrEFH-like"/>
    <property type="match status" value="1"/>
</dbReference>
<sequence length="95" mass="10364">MLHTLSHSPWQCDMTALLRILSPGDDVLLLSDGVTAALEGSRYIALLLNAPITIHVLNDDVQARGLSGQISSSVVRVGYTDFVSLTVKHAVQMYW</sequence>